<proteinExistence type="predicted"/>
<dbReference type="EMBL" id="RBLC01000001">
    <property type="protein sequence ID" value="RKS25532.1"/>
    <property type="molecule type" value="Genomic_DNA"/>
</dbReference>
<dbReference type="InterPro" id="IPR046732">
    <property type="entry name" value="DUF6624"/>
</dbReference>
<accession>A0A495MKF8</accession>
<dbReference type="Proteomes" id="UP000277579">
    <property type="component" value="Unassembled WGS sequence"/>
</dbReference>
<evidence type="ECO:0000313" key="1">
    <source>
        <dbReference type="EMBL" id="RKS25532.1"/>
    </source>
</evidence>
<comment type="caution">
    <text evidence="1">The sequence shown here is derived from an EMBL/GenBank/DDBJ whole genome shotgun (WGS) entry which is preliminary data.</text>
</comment>
<sequence>MNDYVCTMKEICLLIFCLFSIRAAAQEDYKLAKTIDSLYEQDQSVQLKLKAMYERNAPQDSLKQQDSLKKAIYLRGAQFSKDIYGKFGYPTKKMVGEDASHHFFVLIQHADMDTSFQLAMLPILDKLSKKGDISRKDYAYLYDRVQRNTGGKQLYGTQPTYNEQGNLFDDKNNIIYPVDLADPEQVDKRRKEVGLEPIEEYYESILQMLGRPRTKTKQN</sequence>
<gene>
    <name evidence="1" type="ORF">CLV94_0567</name>
</gene>
<protein>
    <submittedName>
        <fullName evidence="1">Uncharacterized protein</fullName>
    </submittedName>
</protein>
<name>A0A495MKF8_9FLAO</name>
<keyword evidence="2" id="KW-1185">Reference proteome</keyword>
<dbReference type="Pfam" id="PF20329">
    <property type="entry name" value="DUF6624"/>
    <property type="match status" value="1"/>
</dbReference>
<evidence type="ECO:0000313" key="2">
    <source>
        <dbReference type="Proteomes" id="UP000277579"/>
    </source>
</evidence>
<reference evidence="1 2" key="1">
    <citation type="submission" date="2018-10" db="EMBL/GenBank/DDBJ databases">
        <title>Genomic Encyclopedia of Archaeal and Bacterial Type Strains, Phase II (KMG-II): from individual species to whole genera.</title>
        <authorList>
            <person name="Goeker M."/>
        </authorList>
    </citation>
    <scope>NUCLEOTIDE SEQUENCE [LARGE SCALE GENOMIC DNA]</scope>
    <source>
        <strain evidence="1 2">DSM 29537</strain>
    </source>
</reference>
<organism evidence="1 2">
    <name type="scientific">Flavobacterium endophyticum</name>
    <dbReference type="NCBI Taxonomy" id="1540163"/>
    <lineage>
        <taxon>Bacteria</taxon>
        <taxon>Pseudomonadati</taxon>
        <taxon>Bacteroidota</taxon>
        <taxon>Flavobacteriia</taxon>
        <taxon>Flavobacteriales</taxon>
        <taxon>Flavobacteriaceae</taxon>
        <taxon>Flavobacterium</taxon>
    </lineage>
</organism>
<dbReference type="AlphaFoldDB" id="A0A495MKF8"/>